<comment type="caution">
    <text evidence="2">The sequence shown here is derived from an EMBL/GenBank/DDBJ whole genome shotgun (WGS) entry which is preliminary data.</text>
</comment>
<dbReference type="RefSeq" id="WP_380147370.1">
    <property type="nucleotide sequence ID" value="NZ_JBHUOR010000038.1"/>
</dbReference>
<feature type="transmembrane region" description="Helical" evidence="1">
    <location>
        <begin position="31"/>
        <end position="50"/>
    </location>
</feature>
<keyword evidence="1" id="KW-1133">Transmembrane helix</keyword>
<sequence length="137" mass="15508">MKKSTIFLTIAAAILVVLIGKAFIFNDAVKFYLLIFVAVGLGLALLRLGVNGAIKKMRGKHIGFKILFFIILLGFGLPFQNWFRKDVIFAMDSSFIVPCMITTVASVIFFTIIYGRVYEKVRVRFYITLTFQCFSLS</sequence>
<organism evidence="2 3">
    <name type="scientific">Kurthia populi</name>
    <dbReference type="NCBI Taxonomy" id="1562132"/>
    <lineage>
        <taxon>Bacteria</taxon>
        <taxon>Bacillati</taxon>
        <taxon>Bacillota</taxon>
        <taxon>Bacilli</taxon>
        <taxon>Bacillales</taxon>
        <taxon>Caryophanaceae</taxon>
        <taxon>Kurthia</taxon>
    </lineage>
</organism>
<protein>
    <submittedName>
        <fullName evidence="2">MFS transporter permease</fullName>
    </submittedName>
</protein>
<dbReference type="EMBL" id="JBHUOR010000038">
    <property type="protein sequence ID" value="MFD2868252.1"/>
    <property type="molecule type" value="Genomic_DNA"/>
</dbReference>
<keyword evidence="1" id="KW-0472">Membrane</keyword>
<reference evidence="3" key="1">
    <citation type="journal article" date="2019" name="Int. J. Syst. Evol. Microbiol.">
        <title>The Global Catalogue of Microorganisms (GCM) 10K type strain sequencing project: providing services to taxonomists for standard genome sequencing and annotation.</title>
        <authorList>
            <consortium name="The Broad Institute Genomics Platform"/>
            <consortium name="The Broad Institute Genome Sequencing Center for Infectious Disease"/>
            <person name="Wu L."/>
            <person name="Ma J."/>
        </authorList>
    </citation>
    <scope>NUCLEOTIDE SEQUENCE [LARGE SCALE GENOMIC DNA]</scope>
    <source>
        <strain evidence="3">KCTC 33522</strain>
    </source>
</reference>
<feature type="transmembrane region" description="Helical" evidence="1">
    <location>
        <begin position="95"/>
        <end position="115"/>
    </location>
</feature>
<evidence type="ECO:0000313" key="3">
    <source>
        <dbReference type="Proteomes" id="UP001597568"/>
    </source>
</evidence>
<dbReference type="Proteomes" id="UP001597568">
    <property type="component" value="Unassembled WGS sequence"/>
</dbReference>
<name>A0ABW5XYZ8_9BACL</name>
<keyword evidence="1" id="KW-0812">Transmembrane</keyword>
<evidence type="ECO:0000313" key="2">
    <source>
        <dbReference type="EMBL" id="MFD2868252.1"/>
    </source>
</evidence>
<gene>
    <name evidence="2" type="ORF">ACFSY7_07055</name>
</gene>
<feature type="transmembrane region" description="Helical" evidence="1">
    <location>
        <begin position="62"/>
        <end position="83"/>
    </location>
</feature>
<keyword evidence="3" id="KW-1185">Reference proteome</keyword>
<proteinExistence type="predicted"/>
<feature type="transmembrane region" description="Helical" evidence="1">
    <location>
        <begin position="7"/>
        <end position="25"/>
    </location>
</feature>
<accession>A0ABW5XYZ8</accession>
<evidence type="ECO:0000256" key="1">
    <source>
        <dbReference type="SAM" id="Phobius"/>
    </source>
</evidence>